<comment type="caution">
    <text evidence="18">The sequence shown here is derived from an EMBL/GenBank/DDBJ whole genome shotgun (WGS) entry which is preliminary data.</text>
</comment>
<evidence type="ECO:0000256" key="10">
    <source>
        <dbReference type="ARBA" id="ARBA00023027"/>
    </source>
</evidence>
<keyword evidence="11" id="KW-0915">Sodium</keyword>
<evidence type="ECO:0000256" key="15">
    <source>
        <dbReference type="ARBA" id="ARBA00023201"/>
    </source>
</evidence>
<evidence type="ECO:0000256" key="4">
    <source>
        <dbReference type="ARBA" id="ARBA00022553"/>
    </source>
</evidence>
<protein>
    <submittedName>
        <fullName evidence="18">Na+-transporting NADH:ubiquinone oxidoreductase subunit C</fullName>
    </submittedName>
</protein>
<dbReference type="InterPro" id="IPR007329">
    <property type="entry name" value="FMN-bd"/>
</dbReference>
<evidence type="ECO:0000259" key="17">
    <source>
        <dbReference type="SMART" id="SM00900"/>
    </source>
</evidence>
<evidence type="ECO:0000313" key="19">
    <source>
        <dbReference type="Proteomes" id="UP000245921"/>
    </source>
</evidence>
<dbReference type="SMART" id="SM00900">
    <property type="entry name" value="FMN_bind"/>
    <property type="match status" value="1"/>
</dbReference>
<evidence type="ECO:0000256" key="8">
    <source>
        <dbReference type="ARBA" id="ARBA00022967"/>
    </source>
</evidence>
<evidence type="ECO:0000256" key="7">
    <source>
        <dbReference type="ARBA" id="ARBA00022692"/>
    </source>
</evidence>
<gene>
    <name evidence="18" type="ORF">C7380_101141</name>
</gene>
<keyword evidence="12" id="KW-0406">Ion transport</keyword>
<evidence type="ECO:0000313" key="18">
    <source>
        <dbReference type="EMBL" id="PWJ96568.1"/>
    </source>
</evidence>
<keyword evidence="1" id="KW-0813">Transport</keyword>
<keyword evidence="13" id="KW-0830">Ubiquinone</keyword>
<evidence type="ECO:0000256" key="12">
    <source>
        <dbReference type="ARBA" id="ARBA00023065"/>
    </source>
</evidence>
<name>A0AA45HJQ0_9BACT</name>
<keyword evidence="19" id="KW-1185">Reference proteome</keyword>
<keyword evidence="14 16" id="KW-0472">Membrane</keyword>
<organism evidence="18 19">
    <name type="scientific">Oceanotoga teriensis</name>
    <dbReference type="NCBI Taxonomy" id="515440"/>
    <lineage>
        <taxon>Bacteria</taxon>
        <taxon>Thermotogati</taxon>
        <taxon>Thermotogota</taxon>
        <taxon>Thermotogae</taxon>
        <taxon>Petrotogales</taxon>
        <taxon>Petrotogaceae</taxon>
        <taxon>Oceanotoga</taxon>
    </lineage>
</organism>
<dbReference type="GO" id="GO:0010181">
    <property type="term" value="F:FMN binding"/>
    <property type="evidence" value="ECO:0007669"/>
    <property type="project" value="InterPro"/>
</dbReference>
<keyword evidence="8" id="KW-1278">Translocase</keyword>
<evidence type="ECO:0000256" key="1">
    <source>
        <dbReference type="ARBA" id="ARBA00022448"/>
    </source>
</evidence>
<keyword evidence="7 16" id="KW-0812">Transmembrane</keyword>
<evidence type="ECO:0000256" key="6">
    <source>
        <dbReference type="ARBA" id="ARBA00022643"/>
    </source>
</evidence>
<evidence type="ECO:0000256" key="16">
    <source>
        <dbReference type="SAM" id="Phobius"/>
    </source>
</evidence>
<keyword evidence="15" id="KW-0739">Sodium transport</keyword>
<dbReference type="GO" id="GO:0016020">
    <property type="term" value="C:membrane"/>
    <property type="evidence" value="ECO:0007669"/>
    <property type="project" value="InterPro"/>
</dbReference>
<evidence type="ECO:0000256" key="14">
    <source>
        <dbReference type="ARBA" id="ARBA00023136"/>
    </source>
</evidence>
<keyword evidence="2" id="KW-1003">Cell membrane</keyword>
<feature type="transmembrane region" description="Helical" evidence="16">
    <location>
        <begin position="7"/>
        <end position="27"/>
    </location>
</feature>
<proteinExistence type="predicted"/>
<dbReference type="Proteomes" id="UP000245921">
    <property type="component" value="Unassembled WGS sequence"/>
</dbReference>
<accession>A0AA45HJQ0</accession>
<keyword evidence="4" id="KW-0597">Phosphoprotein</keyword>
<keyword evidence="5" id="KW-0285">Flavoprotein</keyword>
<evidence type="ECO:0000256" key="9">
    <source>
        <dbReference type="ARBA" id="ARBA00022989"/>
    </source>
</evidence>
<dbReference type="Pfam" id="PF04205">
    <property type="entry name" value="FMN_bind"/>
    <property type="match status" value="1"/>
</dbReference>
<evidence type="ECO:0000256" key="13">
    <source>
        <dbReference type="ARBA" id="ARBA00023075"/>
    </source>
</evidence>
<keyword evidence="3" id="KW-0997">Cell inner membrane</keyword>
<dbReference type="InterPro" id="IPR010204">
    <property type="entry name" value="NqrC"/>
</dbReference>
<dbReference type="GO" id="GO:0016655">
    <property type="term" value="F:oxidoreductase activity, acting on NAD(P)H, quinone or similar compound as acceptor"/>
    <property type="evidence" value="ECO:0007669"/>
    <property type="project" value="InterPro"/>
</dbReference>
<dbReference type="RefSeq" id="WP_109603559.1">
    <property type="nucleotide sequence ID" value="NZ_JAMHJO010000010.1"/>
</dbReference>
<dbReference type="PANTHER" id="PTHR37838:SF1">
    <property type="entry name" value="NA(+)-TRANSLOCATING NADH-QUINONE REDUCTASE SUBUNIT C"/>
    <property type="match status" value="1"/>
</dbReference>
<evidence type="ECO:0000256" key="3">
    <source>
        <dbReference type="ARBA" id="ARBA00022519"/>
    </source>
</evidence>
<dbReference type="GO" id="GO:0006814">
    <property type="term" value="P:sodium ion transport"/>
    <property type="evidence" value="ECO:0007669"/>
    <property type="project" value="UniProtKB-KW"/>
</dbReference>
<keyword evidence="9 16" id="KW-1133">Transmembrane helix</keyword>
<reference evidence="18 19" key="1">
    <citation type="submission" date="2018-05" db="EMBL/GenBank/DDBJ databases">
        <title>Genomic Encyclopedia of Type Strains, Phase IV (KMG-IV): sequencing the most valuable type-strain genomes for metagenomic binning, comparative biology and taxonomic classification.</title>
        <authorList>
            <person name="Goeker M."/>
        </authorList>
    </citation>
    <scope>NUCLEOTIDE SEQUENCE [LARGE SCALE GENOMIC DNA]</scope>
    <source>
        <strain evidence="18 19">DSM 24906</strain>
    </source>
</reference>
<feature type="domain" description="FMN-binding" evidence="17">
    <location>
        <begin position="98"/>
        <end position="195"/>
    </location>
</feature>
<keyword evidence="6" id="KW-0288">FMN</keyword>
<keyword evidence="10" id="KW-0520">NAD</keyword>
<sequence>MKKQSKSYTIIFTFIVSFIFVFVLALANELTKEQIVKNQQLFERKAVLNAFGIIYENDDEAFEKYEDTIKIEKYNDEILYEYEKNDEKFYGFKFTGNGLWGTITGILAVNSDVSQILGIDFISHNETPGLGGRIEEEWFKDQFKNEKIINNNIKVIVGGGEGDLDKENSEIDSITGATRTSESVQKITNDTIYKIKTILGVNE</sequence>
<evidence type="ECO:0000256" key="2">
    <source>
        <dbReference type="ARBA" id="ARBA00022475"/>
    </source>
</evidence>
<dbReference type="PANTHER" id="PTHR37838">
    <property type="entry name" value="NA(+)-TRANSLOCATING NADH-QUINONE REDUCTASE SUBUNIT C"/>
    <property type="match status" value="1"/>
</dbReference>
<dbReference type="EMBL" id="QGGI01000001">
    <property type="protein sequence ID" value="PWJ96568.1"/>
    <property type="molecule type" value="Genomic_DNA"/>
</dbReference>
<dbReference type="AlphaFoldDB" id="A0AA45HJQ0"/>
<evidence type="ECO:0000256" key="11">
    <source>
        <dbReference type="ARBA" id="ARBA00023053"/>
    </source>
</evidence>
<evidence type="ECO:0000256" key="5">
    <source>
        <dbReference type="ARBA" id="ARBA00022630"/>
    </source>
</evidence>